<gene>
    <name evidence="2" type="ORF">BJ993_001851</name>
</gene>
<sequence>MARTQPGPGDRPWHATATLETLRSLLEAGARIRHEVSRRAQLSDVELATLERLSHGPIGPAELARHLDVTSAAATGIVDRLSRRGHLERVPHEDDRRRTQLHITDSATAEVSRHLRPMFEGLARLDGEFSDEERAVVERYLRGALAAVEAAIAEPGDCPSD</sequence>
<dbReference type="GO" id="GO:0003700">
    <property type="term" value="F:DNA-binding transcription factor activity"/>
    <property type="evidence" value="ECO:0007669"/>
    <property type="project" value="InterPro"/>
</dbReference>
<proteinExistence type="predicted"/>
<dbReference type="Pfam" id="PF01047">
    <property type="entry name" value="MarR"/>
    <property type="match status" value="1"/>
</dbReference>
<comment type="caution">
    <text evidence="2">The sequence shown here is derived from an EMBL/GenBank/DDBJ whole genome shotgun (WGS) entry which is preliminary data.</text>
</comment>
<evidence type="ECO:0000259" key="1">
    <source>
        <dbReference type="PROSITE" id="PS50995"/>
    </source>
</evidence>
<dbReference type="InterPro" id="IPR036390">
    <property type="entry name" value="WH_DNA-bd_sf"/>
</dbReference>
<dbReference type="InterPro" id="IPR039422">
    <property type="entry name" value="MarR/SlyA-like"/>
</dbReference>
<accession>A0A7Y9ZJU2</accession>
<dbReference type="InterPro" id="IPR000835">
    <property type="entry name" value="HTH_MarR-typ"/>
</dbReference>
<dbReference type="InterPro" id="IPR036388">
    <property type="entry name" value="WH-like_DNA-bd_sf"/>
</dbReference>
<keyword evidence="2" id="KW-0238">DNA-binding</keyword>
<dbReference type="Gene3D" id="1.10.10.10">
    <property type="entry name" value="Winged helix-like DNA-binding domain superfamily/Winged helix DNA-binding domain"/>
    <property type="match status" value="1"/>
</dbReference>
<dbReference type="PROSITE" id="PS50995">
    <property type="entry name" value="HTH_MARR_2"/>
    <property type="match status" value="1"/>
</dbReference>
<dbReference type="AlphaFoldDB" id="A0A7Y9ZJU2"/>
<feature type="domain" description="HTH marR-type" evidence="1">
    <location>
        <begin position="18"/>
        <end position="146"/>
    </location>
</feature>
<dbReference type="RefSeq" id="WP_179648538.1">
    <property type="nucleotide sequence ID" value="NZ_JACBZM010000001.1"/>
</dbReference>
<organism evidence="2 3">
    <name type="scientific">Nocardioides aromaticivorans</name>
    <dbReference type="NCBI Taxonomy" id="200618"/>
    <lineage>
        <taxon>Bacteria</taxon>
        <taxon>Bacillati</taxon>
        <taxon>Actinomycetota</taxon>
        <taxon>Actinomycetes</taxon>
        <taxon>Propionibacteriales</taxon>
        <taxon>Nocardioidaceae</taxon>
        <taxon>Nocardioides</taxon>
    </lineage>
</organism>
<evidence type="ECO:0000313" key="2">
    <source>
        <dbReference type="EMBL" id="NYI44771.1"/>
    </source>
</evidence>
<dbReference type="SMART" id="SM00347">
    <property type="entry name" value="HTH_MARR"/>
    <property type="match status" value="1"/>
</dbReference>
<dbReference type="PANTHER" id="PTHR33164:SF43">
    <property type="entry name" value="HTH-TYPE TRANSCRIPTIONAL REPRESSOR YETL"/>
    <property type="match status" value="1"/>
</dbReference>
<dbReference type="GO" id="GO:0003677">
    <property type="term" value="F:DNA binding"/>
    <property type="evidence" value="ECO:0007669"/>
    <property type="project" value="UniProtKB-KW"/>
</dbReference>
<evidence type="ECO:0000313" key="3">
    <source>
        <dbReference type="Proteomes" id="UP000562045"/>
    </source>
</evidence>
<reference evidence="2 3" key="1">
    <citation type="submission" date="2020-07" db="EMBL/GenBank/DDBJ databases">
        <title>Sequencing the genomes of 1000 actinobacteria strains.</title>
        <authorList>
            <person name="Klenk H.-P."/>
        </authorList>
    </citation>
    <scope>NUCLEOTIDE SEQUENCE [LARGE SCALE GENOMIC DNA]</scope>
    <source>
        <strain evidence="2 3">DSM 15131</strain>
    </source>
</reference>
<dbReference type="SUPFAM" id="SSF46785">
    <property type="entry name" value="Winged helix' DNA-binding domain"/>
    <property type="match status" value="1"/>
</dbReference>
<dbReference type="Proteomes" id="UP000562045">
    <property type="component" value="Unassembled WGS sequence"/>
</dbReference>
<dbReference type="PRINTS" id="PR00598">
    <property type="entry name" value="HTHMARR"/>
</dbReference>
<protein>
    <submittedName>
        <fullName evidence="2">DNA-binding MarR family transcriptional regulator</fullName>
    </submittedName>
</protein>
<dbReference type="GO" id="GO:0006950">
    <property type="term" value="P:response to stress"/>
    <property type="evidence" value="ECO:0007669"/>
    <property type="project" value="TreeGrafter"/>
</dbReference>
<dbReference type="PANTHER" id="PTHR33164">
    <property type="entry name" value="TRANSCRIPTIONAL REGULATOR, MARR FAMILY"/>
    <property type="match status" value="1"/>
</dbReference>
<dbReference type="EMBL" id="JACBZM010000001">
    <property type="protein sequence ID" value="NYI44771.1"/>
    <property type="molecule type" value="Genomic_DNA"/>
</dbReference>
<name>A0A7Y9ZJU2_9ACTN</name>